<comment type="subunit">
    <text evidence="4">Part of the 50S ribosomal subunit.</text>
</comment>
<feature type="domain" description="Large ribosomal subunit protein uL15/eL18" evidence="7">
    <location>
        <begin position="78"/>
        <end position="143"/>
    </location>
</feature>
<dbReference type="SUPFAM" id="SSF52080">
    <property type="entry name" value="Ribosomal proteins L15p and L18e"/>
    <property type="match status" value="1"/>
</dbReference>
<feature type="compositionally biased region" description="Gly residues" evidence="6">
    <location>
        <begin position="23"/>
        <end position="35"/>
    </location>
</feature>
<gene>
    <name evidence="4 8" type="primary">rplO</name>
    <name evidence="8" type="ORF">SERIO_v1c03040</name>
</gene>
<evidence type="ECO:0000256" key="3">
    <source>
        <dbReference type="ARBA" id="ARBA00023274"/>
    </source>
</evidence>
<dbReference type="PROSITE" id="PS00475">
    <property type="entry name" value="RIBOSOMAL_L15"/>
    <property type="match status" value="1"/>
</dbReference>
<keyword evidence="9" id="KW-1185">Reference proteome</keyword>
<name>A0A0H3XH34_9MOLU</name>
<dbReference type="Gene3D" id="3.100.10.10">
    <property type="match status" value="1"/>
</dbReference>
<keyword evidence="4" id="KW-0694">RNA-binding</keyword>
<reference evidence="9" key="2">
    <citation type="submission" date="2015-06" db="EMBL/GenBank/DDBJ databases">
        <title>Complete genome sequence of Spiroplasma eriocheiris TDA-040725-5 (DSM 21848).</title>
        <authorList>
            <person name="Lo W.-S."/>
            <person name="Kuo C.-H."/>
        </authorList>
    </citation>
    <scope>NUCLEOTIDE SEQUENCE [LARGE SCALE GENOMIC DNA]</scope>
    <source>
        <strain evidence="9">TDA-040725-5</strain>
    </source>
</reference>
<feature type="compositionally biased region" description="Basic and acidic residues" evidence="6">
    <location>
        <begin position="1"/>
        <end position="13"/>
    </location>
</feature>
<dbReference type="RefSeq" id="WP_047791154.1">
    <property type="nucleotide sequence ID" value="NZ_CP011856.1"/>
</dbReference>
<evidence type="ECO:0000256" key="5">
    <source>
        <dbReference type="RuleBase" id="RU003888"/>
    </source>
</evidence>
<dbReference type="Proteomes" id="UP000035661">
    <property type="component" value="Chromosome"/>
</dbReference>
<sequence length="145" mass="15646">MKLHELKYSDGARHEKKRLGRGTSSGTGKTSGKGNKGQNARTGGGVRPGFEGGQTPIFRRIPKVGFTNINTKSYTIFNLKDLEKLNVSEINHQTLAQKKLIKSEKELIKILGSGTISKSVNVKTNKISKAAQQAIEAAGGKVEVI</sequence>
<dbReference type="AlphaFoldDB" id="A0A0H3XH34"/>
<evidence type="ECO:0000256" key="2">
    <source>
        <dbReference type="ARBA" id="ARBA00022980"/>
    </source>
</evidence>
<dbReference type="PATRIC" id="fig|743698.3.peg.306"/>
<proteinExistence type="inferred from homology"/>
<feature type="region of interest" description="Disordered" evidence="6">
    <location>
        <begin position="1"/>
        <end position="56"/>
    </location>
</feature>
<evidence type="ECO:0000313" key="8">
    <source>
        <dbReference type="EMBL" id="AKM53888.1"/>
    </source>
</evidence>
<dbReference type="EMBL" id="CP011856">
    <property type="protein sequence ID" value="AKM53888.1"/>
    <property type="molecule type" value="Genomic_DNA"/>
</dbReference>
<evidence type="ECO:0000256" key="4">
    <source>
        <dbReference type="HAMAP-Rule" id="MF_01341"/>
    </source>
</evidence>
<dbReference type="GO" id="GO:0003735">
    <property type="term" value="F:structural constituent of ribosome"/>
    <property type="evidence" value="ECO:0007669"/>
    <property type="project" value="InterPro"/>
</dbReference>
<dbReference type="GO" id="GO:0006412">
    <property type="term" value="P:translation"/>
    <property type="evidence" value="ECO:0007669"/>
    <property type="project" value="UniProtKB-UniRule"/>
</dbReference>
<dbReference type="PANTHER" id="PTHR12934">
    <property type="entry name" value="50S RIBOSOMAL PROTEIN L15"/>
    <property type="match status" value="1"/>
</dbReference>
<accession>A0A0H3XH34</accession>
<dbReference type="STRING" id="315358.SERIO_v1c03040"/>
<dbReference type="Pfam" id="PF00828">
    <property type="entry name" value="Ribosomal_L27A"/>
    <property type="match status" value="1"/>
</dbReference>
<dbReference type="KEGG" id="seri:SERIO_v1c03040"/>
<dbReference type="NCBIfam" id="TIGR01071">
    <property type="entry name" value="rplO_bact"/>
    <property type="match status" value="1"/>
</dbReference>
<reference evidence="8 9" key="1">
    <citation type="journal article" date="2015" name="Genome Biol. Evol.">
        <title>Found and Lost: The Fates of Horizontally Acquired Genes in Arthropod-Symbiotic Spiroplasma.</title>
        <authorList>
            <person name="Lo W.S."/>
            <person name="Gasparich G.E."/>
            <person name="Kuo C.H."/>
        </authorList>
    </citation>
    <scope>NUCLEOTIDE SEQUENCE [LARGE SCALE GENOMIC DNA]</scope>
    <source>
        <strain evidence="9">TDA-040725-5</strain>
    </source>
</reference>
<dbReference type="InterPro" id="IPR001196">
    <property type="entry name" value="Ribosomal_uL15_CS"/>
</dbReference>
<evidence type="ECO:0000259" key="7">
    <source>
        <dbReference type="Pfam" id="PF00828"/>
    </source>
</evidence>
<dbReference type="InterPro" id="IPR021131">
    <property type="entry name" value="Ribosomal_uL15/eL18"/>
</dbReference>
<dbReference type="PANTHER" id="PTHR12934:SF11">
    <property type="entry name" value="LARGE RIBOSOMAL SUBUNIT PROTEIN UL15M"/>
    <property type="match status" value="1"/>
</dbReference>
<dbReference type="GO" id="GO:0019843">
    <property type="term" value="F:rRNA binding"/>
    <property type="evidence" value="ECO:0007669"/>
    <property type="project" value="UniProtKB-UniRule"/>
</dbReference>
<comment type="similarity">
    <text evidence="1 4 5">Belongs to the universal ribosomal protein uL15 family.</text>
</comment>
<keyword evidence="2 4" id="KW-0689">Ribosomal protein</keyword>
<keyword evidence="3 4" id="KW-0687">Ribonucleoprotein</keyword>
<evidence type="ECO:0000256" key="1">
    <source>
        <dbReference type="ARBA" id="ARBA00007320"/>
    </source>
</evidence>
<comment type="function">
    <text evidence="4">Binds to the 23S rRNA.</text>
</comment>
<keyword evidence="4" id="KW-0699">rRNA-binding</keyword>
<dbReference type="HAMAP" id="MF_01341">
    <property type="entry name" value="Ribosomal_uL15"/>
    <property type="match status" value="1"/>
</dbReference>
<dbReference type="InterPro" id="IPR036227">
    <property type="entry name" value="Ribosomal_uL15/eL18_sf"/>
</dbReference>
<evidence type="ECO:0000256" key="6">
    <source>
        <dbReference type="SAM" id="MobiDB-lite"/>
    </source>
</evidence>
<dbReference type="GO" id="GO:0022625">
    <property type="term" value="C:cytosolic large ribosomal subunit"/>
    <property type="evidence" value="ECO:0007669"/>
    <property type="project" value="TreeGrafter"/>
</dbReference>
<feature type="compositionally biased region" description="Gly residues" evidence="6">
    <location>
        <begin position="42"/>
        <end position="52"/>
    </location>
</feature>
<dbReference type="InterPro" id="IPR005749">
    <property type="entry name" value="Ribosomal_uL15_bac-type"/>
</dbReference>
<evidence type="ECO:0000313" key="9">
    <source>
        <dbReference type="Proteomes" id="UP000035661"/>
    </source>
</evidence>
<dbReference type="InterPro" id="IPR030878">
    <property type="entry name" value="Ribosomal_uL15"/>
</dbReference>
<organism evidence="8 9">
    <name type="scientific">Spiroplasma eriocheiris</name>
    <dbReference type="NCBI Taxonomy" id="315358"/>
    <lineage>
        <taxon>Bacteria</taxon>
        <taxon>Bacillati</taxon>
        <taxon>Mycoplasmatota</taxon>
        <taxon>Mollicutes</taxon>
        <taxon>Entomoplasmatales</taxon>
        <taxon>Spiroplasmataceae</taxon>
        <taxon>Spiroplasma</taxon>
    </lineage>
</organism>
<protein>
    <recommendedName>
        <fullName evidence="4">Large ribosomal subunit protein uL15</fullName>
    </recommendedName>
</protein>